<protein>
    <submittedName>
        <fullName evidence="1">Uncharacterized protein</fullName>
    </submittedName>
</protein>
<reference evidence="1" key="2">
    <citation type="submission" date="2023-05" db="EMBL/GenBank/DDBJ databases">
        <authorList>
            <consortium name="Lawrence Berkeley National Laboratory"/>
            <person name="Steindorff A."/>
            <person name="Hensen N."/>
            <person name="Bonometti L."/>
            <person name="Westerberg I."/>
            <person name="Brannstrom I.O."/>
            <person name="Guillou S."/>
            <person name="Cros-Aarteil S."/>
            <person name="Calhoun S."/>
            <person name="Haridas S."/>
            <person name="Kuo A."/>
            <person name="Mondo S."/>
            <person name="Pangilinan J."/>
            <person name="Riley R."/>
            <person name="Labutti K."/>
            <person name="Andreopoulos B."/>
            <person name="Lipzen A."/>
            <person name="Chen C."/>
            <person name="Yanf M."/>
            <person name="Daum C."/>
            <person name="Ng V."/>
            <person name="Clum A."/>
            <person name="Ohm R."/>
            <person name="Martin F."/>
            <person name="Silar P."/>
            <person name="Natvig D."/>
            <person name="Lalanne C."/>
            <person name="Gautier V."/>
            <person name="Ament-Velasquez S.L."/>
            <person name="Kruys A."/>
            <person name="Hutchinson M.I."/>
            <person name="Powell A.J."/>
            <person name="Barry K."/>
            <person name="Miller A.N."/>
            <person name="Grigoriev I.V."/>
            <person name="Debuchy R."/>
            <person name="Gladieux P."/>
            <person name="Thoren M.H."/>
            <person name="Johannesson H."/>
        </authorList>
    </citation>
    <scope>NUCLEOTIDE SEQUENCE</scope>
    <source>
        <strain evidence="1">CBS 757.83</strain>
    </source>
</reference>
<accession>A0AAN6T2G2</accession>
<organism evidence="1 2">
    <name type="scientific">Parathielavia hyrcaniae</name>
    <dbReference type="NCBI Taxonomy" id="113614"/>
    <lineage>
        <taxon>Eukaryota</taxon>
        <taxon>Fungi</taxon>
        <taxon>Dikarya</taxon>
        <taxon>Ascomycota</taxon>
        <taxon>Pezizomycotina</taxon>
        <taxon>Sordariomycetes</taxon>
        <taxon>Sordariomycetidae</taxon>
        <taxon>Sordariales</taxon>
        <taxon>Chaetomiaceae</taxon>
        <taxon>Parathielavia</taxon>
    </lineage>
</organism>
<sequence length="197" mass="21414">MSIHIPVSASVEADALRKNRGRCCFEFPCRPSSLELGHLPASCRPPAPAVPRTFALWFASGYLIFYVASYGAGNKIVRPVGPARHRAFSTFPASGTRDRHRTRPTTLMSPSFGLVLSALLTPDVSFPARLCYVAYNSSSVLCPWQPRMSIPTHRQARRKHCPSLLANSSSLDATSLDTQGSTVVCNSTSERAPPLPT</sequence>
<gene>
    <name evidence="1" type="ORF">N658DRAFT_360030</name>
</gene>
<comment type="caution">
    <text evidence="1">The sequence shown here is derived from an EMBL/GenBank/DDBJ whole genome shotgun (WGS) entry which is preliminary data.</text>
</comment>
<dbReference type="Proteomes" id="UP001305647">
    <property type="component" value="Unassembled WGS sequence"/>
</dbReference>
<dbReference type="EMBL" id="MU863632">
    <property type="protein sequence ID" value="KAK4102343.1"/>
    <property type="molecule type" value="Genomic_DNA"/>
</dbReference>
<evidence type="ECO:0000313" key="2">
    <source>
        <dbReference type="Proteomes" id="UP001305647"/>
    </source>
</evidence>
<evidence type="ECO:0000313" key="1">
    <source>
        <dbReference type="EMBL" id="KAK4102343.1"/>
    </source>
</evidence>
<proteinExistence type="predicted"/>
<dbReference type="AlphaFoldDB" id="A0AAN6T2G2"/>
<reference evidence="1" key="1">
    <citation type="journal article" date="2023" name="Mol. Phylogenet. Evol.">
        <title>Genome-scale phylogeny and comparative genomics of the fungal order Sordariales.</title>
        <authorList>
            <person name="Hensen N."/>
            <person name="Bonometti L."/>
            <person name="Westerberg I."/>
            <person name="Brannstrom I.O."/>
            <person name="Guillou S."/>
            <person name="Cros-Aarteil S."/>
            <person name="Calhoun S."/>
            <person name="Haridas S."/>
            <person name="Kuo A."/>
            <person name="Mondo S."/>
            <person name="Pangilinan J."/>
            <person name="Riley R."/>
            <person name="LaButti K."/>
            <person name="Andreopoulos B."/>
            <person name="Lipzen A."/>
            <person name="Chen C."/>
            <person name="Yan M."/>
            <person name="Daum C."/>
            <person name="Ng V."/>
            <person name="Clum A."/>
            <person name="Steindorff A."/>
            <person name="Ohm R.A."/>
            <person name="Martin F."/>
            <person name="Silar P."/>
            <person name="Natvig D.O."/>
            <person name="Lalanne C."/>
            <person name="Gautier V."/>
            <person name="Ament-Velasquez S.L."/>
            <person name="Kruys A."/>
            <person name="Hutchinson M.I."/>
            <person name="Powell A.J."/>
            <person name="Barry K."/>
            <person name="Miller A.N."/>
            <person name="Grigoriev I.V."/>
            <person name="Debuchy R."/>
            <person name="Gladieux P."/>
            <person name="Hiltunen Thoren M."/>
            <person name="Johannesson H."/>
        </authorList>
    </citation>
    <scope>NUCLEOTIDE SEQUENCE</scope>
    <source>
        <strain evidence="1">CBS 757.83</strain>
    </source>
</reference>
<name>A0AAN6T2G2_9PEZI</name>
<keyword evidence="2" id="KW-1185">Reference proteome</keyword>